<dbReference type="InterPro" id="IPR001173">
    <property type="entry name" value="Glyco_trans_2-like"/>
</dbReference>
<evidence type="ECO:0000256" key="1">
    <source>
        <dbReference type="SAM" id="MobiDB-lite"/>
    </source>
</evidence>
<name>A0AAU7ZNG2_9BACT</name>
<reference evidence="3" key="1">
    <citation type="submission" date="2023-08" db="EMBL/GenBank/DDBJ databases">
        <authorList>
            <person name="Messyasz A."/>
            <person name="Mannisto M.K."/>
            <person name="Kerkhof L.J."/>
            <person name="Haggblom M."/>
        </authorList>
    </citation>
    <scope>NUCLEOTIDE SEQUENCE</scope>
    <source>
        <strain evidence="3">X5P6</strain>
    </source>
</reference>
<dbReference type="SUPFAM" id="SSF53448">
    <property type="entry name" value="Nucleotide-diphospho-sugar transferases"/>
    <property type="match status" value="1"/>
</dbReference>
<dbReference type="Gene3D" id="3.90.550.10">
    <property type="entry name" value="Spore Coat Polysaccharide Biosynthesis Protein SpsA, Chain A"/>
    <property type="match status" value="1"/>
</dbReference>
<keyword evidence="3" id="KW-0328">Glycosyltransferase</keyword>
<dbReference type="KEGG" id="tpsc:RBB77_18840"/>
<dbReference type="InterPro" id="IPR029044">
    <property type="entry name" value="Nucleotide-diphossugar_trans"/>
</dbReference>
<organism evidence="3">
    <name type="scientific">Tunturiibacter psychrotolerans</name>
    <dbReference type="NCBI Taxonomy" id="3069686"/>
    <lineage>
        <taxon>Bacteria</taxon>
        <taxon>Pseudomonadati</taxon>
        <taxon>Acidobacteriota</taxon>
        <taxon>Terriglobia</taxon>
        <taxon>Terriglobales</taxon>
        <taxon>Acidobacteriaceae</taxon>
        <taxon>Tunturiibacter</taxon>
    </lineage>
</organism>
<reference evidence="3" key="2">
    <citation type="journal article" date="2024" name="Environ. Microbiol.">
        <title>Genome analysis and description of Tunturibacter gen. nov. expands the diversity of Terriglobia in tundra soils.</title>
        <authorList>
            <person name="Messyasz A."/>
            <person name="Mannisto M.K."/>
            <person name="Kerkhof L.J."/>
            <person name="Haggblom M.M."/>
        </authorList>
    </citation>
    <scope>NUCLEOTIDE SEQUENCE</scope>
    <source>
        <strain evidence="3">X5P6</strain>
    </source>
</reference>
<evidence type="ECO:0000313" key="3">
    <source>
        <dbReference type="EMBL" id="XCB32476.1"/>
    </source>
</evidence>
<feature type="compositionally biased region" description="Basic and acidic residues" evidence="1">
    <location>
        <begin position="346"/>
        <end position="355"/>
    </location>
</feature>
<dbReference type="AlphaFoldDB" id="A0AAU7ZNG2"/>
<keyword evidence="3" id="KW-0808">Transferase</keyword>
<dbReference type="Pfam" id="PF00535">
    <property type="entry name" value="Glycos_transf_2"/>
    <property type="match status" value="1"/>
</dbReference>
<dbReference type="GO" id="GO:0016758">
    <property type="term" value="F:hexosyltransferase activity"/>
    <property type="evidence" value="ECO:0007669"/>
    <property type="project" value="UniProtKB-ARBA"/>
</dbReference>
<feature type="region of interest" description="Disordered" evidence="1">
    <location>
        <begin position="338"/>
        <end position="364"/>
    </location>
</feature>
<dbReference type="EMBL" id="CP132942">
    <property type="protein sequence ID" value="XCB32476.1"/>
    <property type="molecule type" value="Genomic_DNA"/>
</dbReference>
<dbReference type="PANTHER" id="PTHR22916:SF3">
    <property type="entry name" value="UDP-GLCNAC:BETAGAL BETA-1,3-N-ACETYLGLUCOSAMINYLTRANSFERASE-LIKE PROTEIN 1"/>
    <property type="match status" value="1"/>
</dbReference>
<dbReference type="RefSeq" id="WP_353063322.1">
    <property type="nucleotide sequence ID" value="NZ_CP132942.1"/>
</dbReference>
<dbReference type="PANTHER" id="PTHR22916">
    <property type="entry name" value="GLYCOSYLTRANSFERASE"/>
    <property type="match status" value="1"/>
</dbReference>
<sequence length="364" mass="41128">MDSALQPLVSVVTPVYNEAVHLAECIESVLAQTYHNWNYTIIDNCSTDGSLEVARRYAARDRRIRIHANQQFLPVISNHNLALRLISAESKYCKVVLGDDWIFPNCLEQMVGLAESHPSVGIVGAYALEGQRVAWTGLPYPSSLVSGLEICRRHLLEGLYVFGSANAVLYRADLVRSRDPFYNEANIHADTEVCFALLKMCDFGFVHQVLSFTRVRPGSLTTASEARATYFPSMLRLLNTYAPDYLTSQEGEAQLAQLMLEYYRFLGKSLMLRRDKQFWDYHKEELNKAAMGFSHVRLVKGTLETLCNAAVDPRNTARRLLQSGRKLRFSGRVQNLKGEPSTITAKESHENETPPHEPFSLKVH</sequence>
<dbReference type="CDD" id="cd00761">
    <property type="entry name" value="Glyco_tranf_GTA_type"/>
    <property type="match status" value="1"/>
</dbReference>
<proteinExistence type="predicted"/>
<feature type="domain" description="Glycosyltransferase 2-like" evidence="2">
    <location>
        <begin position="10"/>
        <end position="138"/>
    </location>
</feature>
<protein>
    <submittedName>
        <fullName evidence="3">Glycosyltransferase</fullName>
        <ecNumber evidence="3">2.4.-.-</ecNumber>
    </submittedName>
</protein>
<gene>
    <name evidence="3" type="ORF">RBB77_18840</name>
</gene>
<dbReference type="EC" id="2.4.-.-" evidence="3"/>
<accession>A0AAU7ZNG2</accession>
<evidence type="ECO:0000259" key="2">
    <source>
        <dbReference type="Pfam" id="PF00535"/>
    </source>
</evidence>